<evidence type="ECO:0000313" key="9">
    <source>
        <dbReference type="Proteomes" id="UP000268162"/>
    </source>
</evidence>
<organism evidence="8 9">
    <name type="scientific">Dimargaris cristalligena</name>
    <dbReference type="NCBI Taxonomy" id="215637"/>
    <lineage>
        <taxon>Eukaryota</taxon>
        <taxon>Fungi</taxon>
        <taxon>Fungi incertae sedis</taxon>
        <taxon>Zoopagomycota</taxon>
        <taxon>Kickxellomycotina</taxon>
        <taxon>Dimargaritomycetes</taxon>
        <taxon>Dimargaritales</taxon>
        <taxon>Dimargaritaceae</taxon>
        <taxon>Dimargaris</taxon>
    </lineage>
</organism>
<protein>
    <recommendedName>
        <fullName evidence="7">LIM zinc-binding domain-containing protein</fullName>
    </recommendedName>
</protein>
<dbReference type="PROSITE" id="PS00478">
    <property type="entry name" value="LIM_DOMAIN_1"/>
    <property type="match status" value="2"/>
</dbReference>
<feature type="domain" description="LIM zinc-binding" evidence="7">
    <location>
        <begin position="14"/>
        <end position="70"/>
    </location>
</feature>
<keyword evidence="4 5" id="KW-0440">LIM domain</keyword>
<dbReference type="InterPro" id="IPR001781">
    <property type="entry name" value="Znf_LIM"/>
</dbReference>
<evidence type="ECO:0000256" key="5">
    <source>
        <dbReference type="PROSITE-ProRule" id="PRU00125"/>
    </source>
</evidence>
<dbReference type="PANTHER" id="PTHR24207">
    <property type="entry name" value="ZYX102 PROTEIN"/>
    <property type="match status" value="1"/>
</dbReference>
<feature type="region of interest" description="Disordered" evidence="6">
    <location>
        <begin position="133"/>
        <end position="152"/>
    </location>
</feature>
<dbReference type="PANTHER" id="PTHR24207:SF2">
    <property type="entry name" value="ZYX102 PROTEIN"/>
    <property type="match status" value="1"/>
</dbReference>
<dbReference type="PROSITE" id="PS50023">
    <property type="entry name" value="LIM_DOMAIN_2"/>
    <property type="match status" value="2"/>
</dbReference>
<dbReference type="STRING" id="215637.A0A4P9ZSN2"/>
<reference evidence="9" key="1">
    <citation type="journal article" date="2018" name="Nat. Microbiol.">
        <title>Leveraging single-cell genomics to expand the fungal tree of life.</title>
        <authorList>
            <person name="Ahrendt S.R."/>
            <person name="Quandt C.A."/>
            <person name="Ciobanu D."/>
            <person name="Clum A."/>
            <person name="Salamov A."/>
            <person name="Andreopoulos B."/>
            <person name="Cheng J.F."/>
            <person name="Woyke T."/>
            <person name="Pelin A."/>
            <person name="Henrissat B."/>
            <person name="Reynolds N.K."/>
            <person name="Benny G.L."/>
            <person name="Smith M.E."/>
            <person name="James T.Y."/>
            <person name="Grigoriev I.V."/>
        </authorList>
    </citation>
    <scope>NUCLEOTIDE SEQUENCE [LARGE SCALE GENOMIC DNA]</scope>
    <source>
        <strain evidence="9">RSA 468</strain>
    </source>
</reference>
<dbReference type="Proteomes" id="UP000268162">
    <property type="component" value="Unassembled WGS sequence"/>
</dbReference>
<sequence length="152" mass="16909">MSGNKSTDTDEPATTCWGCRRLIDEGSVVSFGDGIWHIDCFRCSKCENLIEGDANLLLLADGSPLCQHCSYTCSICNQPIYDEAIVTGDVSYHTECFRCLICHNRIEGSCFAKTTQGIFCMNCFKERKAKKRAARKKTKDMHGPEKSLPAIP</sequence>
<proteinExistence type="predicted"/>
<dbReference type="Gene3D" id="2.10.110.10">
    <property type="entry name" value="Cysteine Rich Protein"/>
    <property type="match status" value="2"/>
</dbReference>
<evidence type="ECO:0000256" key="3">
    <source>
        <dbReference type="ARBA" id="ARBA00022833"/>
    </source>
</evidence>
<accession>A0A4P9ZSN2</accession>
<dbReference type="AlphaFoldDB" id="A0A4P9ZSN2"/>
<keyword evidence="2" id="KW-0677">Repeat</keyword>
<evidence type="ECO:0000256" key="1">
    <source>
        <dbReference type="ARBA" id="ARBA00022723"/>
    </source>
</evidence>
<dbReference type="EMBL" id="ML002657">
    <property type="protein sequence ID" value="RKP36415.1"/>
    <property type="molecule type" value="Genomic_DNA"/>
</dbReference>
<feature type="non-terminal residue" evidence="8">
    <location>
        <position position="152"/>
    </location>
</feature>
<evidence type="ECO:0000256" key="4">
    <source>
        <dbReference type="ARBA" id="ARBA00023038"/>
    </source>
</evidence>
<dbReference type="SMART" id="SM00132">
    <property type="entry name" value="LIM"/>
    <property type="match status" value="2"/>
</dbReference>
<keyword evidence="9" id="KW-1185">Reference proteome</keyword>
<gene>
    <name evidence="8" type="ORF">BJ085DRAFT_20563</name>
</gene>
<dbReference type="Pfam" id="PF00412">
    <property type="entry name" value="LIM"/>
    <property type="match status" value="2"/>
</dbReference>
<dbReference type="GO" id="GO:0046872">
    <property type="term" value="F:metal ion binding"/>
    <property type="evidence" value="ECO:0007669"/>
    <property type="project" value="UniProtKB-KW"/>
</dbReference>
<name>A0A4P9ZSN2_9FUNG</name>
<keyword evidence="3 5" id="KW-0862">Zinc</keyword>
<dbReference type="SUPFAM" id="SSF57716">
    <property type="entry name" value="Glucocorticoid receptor-like (DNA-binding domain)"/>
    <property type="match status" value="2"/>
</dbReference>
<evidence type="ECO:0000256" key="2">
    <source>
        <dbReference type="ARBA" id="ARBA00022737"/>
    </source>
</evidence>
<evidence type="ECO:0000313" key="8">
    <source>
        <dbReference type="EMBL" id="RKP36415.1"/>
    </source>
</evidence>
<evidence type="ECO:0000256" key="6">
    <source>
        <dbReference type="SAM" id="MobiDB-lite"/>
    </source>
</evidence>
<evidence type="ECO:0000259" key="7">
    <source>
        <dbReference type="PROSITE" id="PS50023"/>
    </source>
</evidence>
<keyword evidence="1 5" id="KW-0479">Metal-binding</keyword>
<feature type="domain" description="LIM zinc-binding" evidence="7">
    <location>
        <begin position="71"/>
        <end position="130"/>
    </location>
</feature>